<dbReference type="Proteomes" id="UP000285530">
    <property type="component" value="Unassembled WGS sequence"/>
</dbReference>
<dbReference type="EMBL" id="QZEV01000131">
    <property type="protein sequence ID" value="RJK97407.1"/>
    <property type="molecule type" value="Genomic_DNA"/>
</dbReference>
<dbReference type="OrthoDB" id="7362982at2"/>
<keyword evidence="1" id="KW-0732">Signal</keyword>
<feature type="signal peptide" evidence="1">
    <location>
        <begin position="1"/>
        <end position="17"/>
    </location>
</feature>
<protein>
    <submittedName>
        <fullName evidence="2">Thioredoxin family protein</fullName>
    </submittedName>
</protein>
<accession>A0A418ZQ90</accession>
<comment type="caution">
    <text evidence="2">The sequence shown here is derived from an EMBL/GenBank/DDBJ whole genome shotgun (WGS) entry which is preliminary data.</text>
</comment>
<evidence type="ECO:0000313" key="3">
    <source>
        <dbReference type="Proteomes" id="UP000285530"/>
    </source>
</evidence>
<name>A0A418ZQ90_9RHOB</name>
<proteinExistence type="predicted"/>
<evidence type="ECO:0000313" key="2">
    <source>
        <dbReference type="EMBL" id="RJK97407.1"/>
    </source>
</evidence>
<organism evidence="2 3">
    <name type="scientific">Paracoccus aestuarii</name>
    <dbReference type="NCBI Taxonomy" id="453842"/>
    <lineage>
        <taxon>Bacteria</taxon>
        <taxon>Pseudomonadati</taxon>
        <taxon>Pseudomonadota</taxon>
        <taxon>Alphaproteobacteria</taxon>
        <taxon>Rhodobacterales</taxon>
        <taxon>Paracoccaceae</taxon>
        <taxon>Paracoccus</taxon>
    </lineage>
</organism>
<gene>
    <name evidence="2" type="ORF">D3P06_16530</name>
</gene>
<keyword evidence="3" id="KW-1185">Reference proteome</keyword>
<dbReference type="Gene3D" id="3.40.30.10">
    <property type="entry name" value="Glutaredoxin"/>
    <property type="match status" value="1"/>
</dbReference>
<sequence>MCLLLALLLMTALPARAELSLMMVEQPGCSHCAAWDAQIAPAYPLTPEGRAAPLIRQQLRAPLPQGVTLDRPAVFTPTFILLRDGSEAARIEGHPGEDFFWGLLGGMLDRSDPDWRNPTPD</sequence>
<reference evidence="2 3" key="1">
    <citation type="submission" date="2018-09" db="EMBL/GenBank/DDBJ databases">
        <title>Paracoccus onubensis nov. sp. a moderate halophilic bacterium isolated from Gruta de las Maravillas (Aracena, Spain).</title>
        <authorList>
            <person name="Jurado V."/>
            <person name="Gutierrez-Patricio S."/>
            <person name="Gonzalez-Pimentel J.L."/>
            <person name="Laiz L."/>
            <person name="Saiz-Jimenez C."/>
        </authorList>
    </citation>
    <scope>NUCLEOTIDE SEQUENCE [LARGE SCALE GENOMIC DNA]</scope>
    <source>
        <strain evidence="2 3">DSM 19484</strain>
    </source>
</reference>
<feature type="chain" id="PRO_5019444745" evidence="1">
    <location>
        <begin position="18"/>
        <end position="121"/>
    </location>
</feature>
<dbReference type="AlphaFoldDB" id="A0A418ZQ90"/>
<evidence type="ECO:0000256" key="1">
    <source>
        <dbReference type="SAM" id="SignalP"/>
    </source>
</evidence>